<accession>A0AAP0LVT5</accession>
<evidence type="ECO:0000313" key="1">
    <source>
        <dbReference type="EMBL" id="KAK9182145.1"/>
    </source>
</evidence>
<dbReference type="PANTHER" id="PTHR31676">
    <property type="entry name" value="T31J12.3 PROTEIN-RELATED"/>
    <property type="match status" value="1"/>
</dbReference>
<dbReference type="AlphaFoldDB" id="A0AAP0LVT5"/>
<protein>
    <submittedName>
        <fullName evidence="1">Uncharacterized protein</fullName>
    </submittedName>
</protein>
<reference evidence="1 2" key="1">
    <citation type="submission" date="2024-05" db="EMBL/GenBank/DDBJ databases">
        <title>Haplotype-resolved chromosome-level genome assembly of Huyou (Citrus changshanensis).</title>
        <authorList>
            <person name="Miao C."/>
            <person name="Chen W."/>
            <person name="Wu Y."/>
            <person name="Wang L."/>
            <person name="Zhao S."/>
            <person name="Grierson D."/>
            <person name="Xu C."/>
            <person name="Chen K."/>
        </authorList>
    </citation>
    <scope>NUCLEOTIDE SEQUENCE [LARGE SCALE GENOMIC DNA]</scope>
    <source>
        <strain evidence="1">01-14</strain>
        <tissue evidence="1">Leaf</tissue>
    </source>
</reference>
<comment type="caution">
    <text evidence="1">The sequence shown here is derived from an EMBL/GenBank/DDBJ whole genome shotgun (WGS) entry which is preliminary data.</text>
</comment>
<keyword evidence="2" id="KW-1185">Reference proteome</keyword>
<dbReference type="SUPFAM" id="SSF141562">
    <property type="entry name" value="At5g01610-like"/>
    <property type="match status" value="1"/>
</dbReference>
<evidence type="ECO:0000313" key="2">
    <source>
        <dbReference type="Proteomes" id="UP001428341"/>
    </source>
</evidence>
<dbReference type="InterPro" id="IPR007493">
    <property type="entry name" value="DUF538"/>
</dbReference>
<gene>
    <name evidence="1" type="ORF">WN944_025287</name>
</gene>
<dbReference type="Proteomes" id="UP001428341">
    <property type="component" value="Unassembled WGS sequence"/>
</dbReference>
<sequence length="169" mass="19311">MSSSSNNMTLVTEKMKARAEVYHGDEVCRRKFMLLLADIGLPVGLLTLGDIEECGHVKELGFVWLKHKQKKKHKFENVVVWFDTEVTAYFERNKIKNLTGVKAKEFLIWISLCEIYVNGNSPNGSITFKTPAGLSKSFPISVFQDDRGDRNNNEELKKTKERRAICVQV</sequence>
<organism evidence="1 2">
    <name type="scientific">Citrus x changshan-huyou</name>
    <dbReference type="NCBI Taxonomy" id="2935761"/>
    <lineage>
        <taxon>Eukaryota</taxon>
        <taxon>Viridiplantae</taxon>
        <taxon>Streptophyta</taxon>
        <taxon>Embryophyta</taxon>
        <taxon>Tracheophyta</taxon>
        <taxon>Spermatophyta</taxon>
        <taxon>Magnoliopsida</taxon>
        <taxon>eudicotyledons</taxon>
        <taxon>Gunneridae</taxon>
        <taxon>Pentapetalae</taxon>
        <taxon>rosids</taxon>
        <taxon>malvids</taxon>
        <taxon>Sapindales</taxon>
        <taxon>Rutaceae</taxon>
        <taxon>Aurantioideae</taxon>
        <taxon>Citrus</taxon>
    </lineage>
</organism>
<dbReference type="InterPro" id="IPR036758">
    <property type="entry name" value="At5g01610-like"/>
</dbReference>
<dbReference type="Gene3D" id="2.30.240.10">
    <property type="entry name" value="At5g01610-like"/>
    <property type="match status" value="1"/>
</dbReference>
<dbReference type="EMBL" id="JBCGBO010000024">
    <property type="protein sequence ID" value="KAK9182145.1"/>
    <property type="molecule type" value="Genomic_DNA"/>
</dbReference>
<name>A0AAP0LVT5_9ROSI</name>
<dbReference type="Pfam" id="PF04398">
    <property type="entry name" value="DUF538"/>
    <property type="match status" value="1"/>
</dbReference>
<proteinExistence type="predicted"/>
<dbReference type="PANTHER" id="PTHR31676:SF73">
    <property type="entry name" value="SIMILARITY TO UNKNOWN PROTEIN"/>
    <property type="match status" value="1"/>
</dbReference>